<dbReference type="Proteomes" id="UP000239724">
    <property type="component" value="Unassembled WGS sequence"/>
</dbReference>
<name>A0A2S6N508_RHOGL</name>
<accession>A0A2S6N508</accession>
<dbReference type="Pfam" id="PF12697">
    <property type="entry name" value="Abhydrolase_6"/>
    <property type="match status" value="1"/>
</dbReference>
<feature type="domain" description="AB hydrolase-1" evidence="2">
    <location>
        <begin position="43"/>
        <end position="284"/>
    </location>
</feature>
<reference evidence="3 4" key="1">
    <citation type="journal article" date="2018" name="Arch. Microbiol.">
        <title>New insights into the metabolic potential of the phototrophic purple bacterium Rhodopila globiformis DSM 161(T) from its draft genome sequence and evidence for a vanadium-dependent nitrogenase.</title>
        <authorList>
            <person name="Imhoff J.F."/>
            <person name="Rahn T."/>
            <person name="Kunzel S."/>
            <person name="Neulinger S.C."/>
        </authorList>
    </citation>
    <scope>NUCLEOTIDE SEQUENCE [LARGE SCALE GENOMIC DNA]</scope>
    <source>
        <strain evidence="3 4">DSM 161</strain>
    </source>
</reference>
<dbReference type="RefSeq" id="WP_104520782.1">
    <property type="nucleotide sequence ID" value="NZ_NHRY01000223.1"/>
</dbReference>
<dbReference type="OrthoDB" id="9799612at2"/>
<dbReference type="PANTHER" id="PTHR43689:SF8">
    <property type="entry name" value="ALPHA_BETA-HYDROLASES SUPERFAMILY PROTEIN"/>
    <property type="match status" value="1"/>
</dbReference>
<dbReference type="EMBL" id="NHRY01000223">
    <property type="protein sequence ID" value="PPQ29678.1"/>
    <property type="molecule type" value="Genomic_DNA"/>
</dbReference>
<dbReference type="SUPFAM" id="SSF53474">
    <property type="entry name" value="alpha/beta-Hydrolases"/>
    <property type="match status" value="1"/>
</dbReference>
<feature type="region of interest" description="Disordered" evidence="1">
    <location>
        <begin position="297"/>
        <end position="323"/>
    </location>
</feature>
<protein>
    <recommendedName>
        <fullName evidence="2">AB hydrolase-1 domain-containing protein</fullName>
    </recommendedName>
</protein>
<feature type="compositionally biased region" description="Basic and acidic residues" evidence="1">
    <location>
        <begin position="313"/>
        <end position="323"/>
    </location>
</feature>
<dbReference type="AlphaFoldDB" id="A0A2S6N508"/>
<evidence type="ECO:0000259" key="2">
    <source>
        <dbReference type="Pfam" id="PF12697"/>
    </source>
</evidence>
<gene>
    <name evidence="3" type="ORF">CCS01_21030</name>
</gene>
<dbReference type="InterPro" id="IPR000073">
    <property type="entry name" value="AB_hydrolase_1"/>
</dbReference>
<sequence length="323" mass="34063">MTRGRALDWSTDGADWPNRHSSRFVTAADLTWHVQTMGQGPVLLLAHGTGSSTHSWRDLMPRLARYFTVVAPDLLGHGFTGTPRTSGITLAAMAAGLEALLQALGVAPAVAVGHSAGAAILTRLVVGGSIPAPAVLVALNGAMLPIPGLTGHVMRAAAKMLAFSPAVPWMVSCRTRQPRTVEKMIANTGSTLTAAGIGYYARLMGSPLHVRNVLNMLAGWDLRQTVRDLPSLPCRLVLVTADGDRALPPHVARRTAALVPGSELVVHRSYGHLSHEEAPEETADLILRAAQASGVPVARDSGGQLPVPPRWRGNTERPIHAAA</sequence>
<dbReference type="InterPro" id="IPR029058">
    <property type="entry name" value="AB_hydrolase_fold"/>
</dbReference>
<comment type="caution">
    <text evidence="3">The sequence shown here is derived from an EMBL/GenBank/DDBJ whole genome shotgun (WGS) entry which is preliminary data.</text>
</comment>
<organism evidence="3 4">
    <name type="scientific">Rhodopila globiformis</name>
    <name type="common">Rhodopseudomonas globiformis</name>
    <dbReference type="NCBI Taxonomy" id="1071"/>
    <lineage>
        <taxon>Bacteria</taxon>
        <taxon>Pseudomonadati</taxon>
        <taxon>Pseudomonadota</taxon>
        <taxon>Alphaproteobacteria</taxon>
        <taxon>Acetobacterales</taxon>
        <taxon>Acetobacteraceae</taxon>
        <taxon>Rhodopila</taxon>
    </lineage>
</organism>
<dbReference type="NCBIfam" id="TIGR03056">
    <property type="entry name" value="bchO_mg_che_rel"/>
    <property type="match status" value="1"/>
</dbReference>
<dbReference type="PANTHER" id="PTHR43689">
    <property type="entry name" value="HYDROLASE"/>
    <property type="match status" value="1"/>
</dbReference>
<evidence type="ECO:0000313" key="4">
    <source>
        <dbReference type="Proteomes" id="UP000239724"/>
    </source>
</evidence>
<evidence type="ECO:0000256" key="1">
    <source>
        <dbReference type="SAM" id="MobiDB-lite"/>
    </source>
</evidence>
<proteinExistence type="predicted"/>
<dbReference type="Gene3D" id="3.40.50.1820">
    <property type="entry name" value="alpha/beta hydrolase"/>
    <property type="match status" value="1"/>
</dbReference>
<evidence type="ECO:0000313" key="3">
    <source>
        <dbReference type="EMBL" id="PPQ29678.1"/>
    </source>
</evidence>
<keyword evidence="4" id="KW-1185">Reference proteome</keyword>
<dbReference type="InterPro" id="IPR017497">
    <property type="entry name" value="BchO"/>
</dbReference>